<dbReference type="VEuPathDB" id="PlasmoDB:PCYB_007320"/>
<dbReference type="GeneID" id="14696525"/>
<evidence type="ECO:0000313" key="2">
    <source>
        <dbReference type="Proteomes" id="UP000006319"/>
    </source>
</evidence>
<gene>
    <name evidence="1" type="ORF">PCYB_007320</name>
</gene>
<dbReference type="OrthoDB" id="383226at2759"/>
<dbReference type="EMBL" id="DF158357">
    <property type="protein sequence ID" value="GAB69983.1"/>
    <property type="molecule type" value="Genomic_DNA"/>
</dbReference>
<dbReference type="AlphaFoldDB" id="K6UP14"/>
<sequence>MPRHLTEEDIDNLTSKIKYSYFEDGKEGCEKIQFYLNISDEFKEEYQIYDLRKIYEKIVRALCYIYKEKKKDNDKFDKELCWYLYYWLGDKIYSLVQGDRKEFSKIISKIYWELNENNPDKFRVCEDVHYPIDQDIFDKNKILFEYSMYYEKIKLDTTYVDTTCDKKYKDVLQNYIDIYSHAYENCNGKNGKIYDCSYFHKLFPKDKHEKLISFNCRKQNTTVPSTETQRGLGYDSSLFTEHTSKGGTTKTIIGSVVPVLGGSFISFLLYK</sequence>
<dbReference type="OMA" id="HAYENCN"/>
<dbReference type="Proteomes" id="UP000006319">
    <property type="component" value="Unassembled WGS sequence"/>
</dbReference>
<organism evidence="1 2">
    <name type="scientific">Plasmodium cynomolgi (strain B)</name>
    <dbReference type="NCBI Taxonomy" id="1120755"/>
    <lineage>
        <taxon>Eukaryota</taxon>
        <taxon>Sar</taxon>
        <taxon>Alveolata</taxon>
        <taxon>Apicomplexa</taxon>
        <taxon>Aconoidasida</taxon>
        <taxon>Haemosporida</taxon>
        <taxon>Plasmodiidae</taxon>
        <taxon>Plasmodium</taxon>
        <taxon>Plasmodium (Plasmodium)</taxon>
    </lineage>
</organism>
<dbReference type="InterPro" id="IPR008780">
    <property type="entry name" value="Plasmodium_Vir"/>
</dbReference>
<evidence type="ECO:0008006" key="3">
    <source>
        <dbReference type="Google" id="ProtNLM"/>
    </source>
</evidence>
<keyword evidence="2" id="KW-1185">Reference proteome</keyword>
<evidence type="ECO:0000313" key="1">
    <source>
        <dbReference type="EMBL" id="GAB69983.1"/>
    </source>
</evidence>
<name>K6UP14_PLACD</name>
<feature type="non-terminal residue" evidence="1">
    <location>
        <position position="271"/>
    </location>
</feature>
<accession>K6UP14</accession>
<protein>
    <recommendedName>
        <fullName evidence="3">CYIR protein</fullName>
    </recommendedName>
</protein>
<dbReference type="RefSeq" id="XP_004228201.1">
    <property type="nucleotide sequence ID" value="XM_004228153.1"/>
</dbReference>
<dbReference type="KEGG" id="pcy:PCYB_007320"/>
<dbReference type="PhylomeDB" id="K6UP14"/>
<proteinExistence type="predicted"/>
<dbReference type="Pfam" id="PF05795">
    <property type="entry name" value="Plasmodium_Vir"/>
    <property type="match status" value="1"/>
</dbReference>
<reference evidence="1 2" key="1">
    <citation type="journal article" date="2012" name="Nat. Genet.">
        <title>Plasmodium cynomolgi genome sequences provide insight into Plasmodium vivax and the monkey malaria clade.</title>
        <authorList>
            <person name="Tachibana S."/>
            <person name="Sullivan S.A."/>
            <person name="Kawai S."/>
            <person name="Nakamura S."/>
            <person name="Kim H.R."/>
            <person name="Goto N."/>
            <person name="Arisue N."/>
            <person name="Palacpac N.M.Q."/>
            <person name="Honma H."/>
            <person name="Yagi M."/>
            <person name="Tougan T."/>
            <person name="Katakai Y."/>
            <person name="Kaneko O."/>
            <person name="Mita T."/>
            <person name="Kita K."/>
            <person name="Yasutomi Y."/>
            <person name="Sutton P.L."/>
            <person name="Shakhbatyan R."/>
            <person name="Horii T."/>
            <person name="Yasunaga T."/>
            <person name="Barnwell J.W."/>
            <person name="Escalante A.A."/>
            <person name="Carlton J.M."/>
            <person name="Tanabe K."/>
        </authorList>
    </citation>
    <scope>NUCLEOTIDE SEQUENCE [LARGE SCALE GENOMIC DNA]</scope>
    <source>
        <strain evidence="1 2">B</strain>
    </source>
</reference>